<sequence length="497" mass="55407">MKNIFYIYIILILTISCARDKGNYDYQEVNKLTILDSEGNNFSNKSYGLTYGEQLNIEPKITGSLPTFNESQLTFDWIVAGDTISHERKLSVNSQEIGTGSKYGKLVITDLSTQGKYSANFTVNVSASITQGTFLLVEDESQQSHLVMKSINEGSPYLSFSEFNGYKLGKEPIGLEIGYKSLSLTSKSYLSVLTATKQGENPIMITSLETLYPTLLYTKNTAMISGQTLEPTYVNIPSSKTQVNNMSGYVVVNGKVHQLAKGLISDDVYAEDPLDYNVGKSAVIPSTVLEGYFASVYDFKNNKIRLFGNGTNNRRLNFFDREYAELIPANATDGHSYLASAEFFVSDWTFQYLTRKGNDLYSHNLNMFLVSPYAPKSFITSGPKNIPNLDKATCFVYHNGMKFWYFAIGRTIYRFSNLGLDVQPYLTLPEDGTGDIVNWNFDINAASNFKKIGIATYDPAAGGALKGSYYLFDIATESFETQDKYVTHKVVGLRVAL</sequence>
<evidence type="ECO:0008006" key="3">
    <source>
        <dbReference type="Google" id="ProtNLM"/>
    </source>
</evidence>
<protein>
    <recommendedName>
        <fullName evidence="3">PKD-like family protein</fullName>
    </recommendedName>
</protein>
<dbReference type="RefSeq" id="WP_225553674.1">
    <property type="nucleotide sequence ID" value="NZ_JADEYP010000020.1"/>
</dbReference>
<reference evidence="1" key="1">
    <citation type="submission" date="2020-10" db="EMBL/GenBank/DDBJ databases">
        <authorList>
            <person name="Lu T."/>
            <person name="Wang Q."/>
            <person name="Han X."/>
        </authorList>
    </citation>
    <scope>NUCLEOTIDE SEQUENCE</scope>
    <source>
        <strain evidence="1">WQ 366</strain>
    </source>
</reference>
<evidence type="ECO:0000313" key="1">
    <source>
        <dbReference type="EMBL" id="MCA5005695.1"/>
    </source>
</evidence>
<dbReference type="PROSITE" id="PS51257">
    <property type="entry name" value="PROKAR_LIPOPROTEIN"/>
    <property type="match status" value="1"/>
</dbReference>
<evidence type="ECO:0000313" key="2">
    <source>
        <dbReference type="Proteomes" id="UP001165302"/>
    </source>
</evidence>
<comment type="caution">
    <text evidence="1">The sequence shown here is derived from an EMBL/GenBank/DDBJ whole genome shotgun (WGS) entry which is preliminary data.</text>
</comment>
<name>A0ABS7Z9Y4_9SPHI</name>
<organism evidence="1 2">
    <name type="scientific">Sphingobacterium bovistauri</name>
    <dbReference type="NCBI Taxonomy" id="2781959"/>
    <lineage>
        <taxon>Bacteria</taxon>
        <taxon>Pseudomonadati</taxon>
        <taxon>Bacteroidota</taxon>
        <taxon>Sphingobacteriia</taxon>
        <taxon>Sphingobacteriales</taxon>
        <taxon>Sphingobacteriaceae</taxon>
        <taxon>Sphingobacterium</taxon>
    </lineage>
</organism>
<keyword evidence="2" id="KW-1185">Reference proteome</keyword>
<dbReference type="Proteomes" id="UP001165302">
    <property type="component" value="Unassembled WGS sequence"/>
</dbReference>
<gene>
    <name evidence="1" type="ORF">IPZ78_11080</name>
</gene>
<dbReference type="InterPro" id="IPR032183">
    <property type="entry name" value="PKD-like"/>
</dbReference>
<accession>A0ABS7Z9Y4</accession>
<dbReference type="EMBL" id="JADEYP010000020">
    <property type="protein sequence ID" value="MCA5005695.1"/>
    <property type="molecule type" value="Genomic_DNA"/>
</dbReference>
<proteinExistence type="predicted"/>
<dbReference type="Pfam" id="PF16407">
    <property type="entry name" value="PKD_2"/>
    <property type="match status" value="1"/>
</dbReference>